<dbReference type="Pfam" id="PF10404">
    <property type="entry name" value="BHD_2"/>
    <property type="match status" value="1"/>
</dbReference>
<dbReference type="SMART" id="SM01031">
    <property type="entry name" value="BHD_2"/>
    <property type="match status" value="1"/>
</dbReference>
<proteinExistence type="inferred from homology"/>
<keyword evidence="5" id="KW-0539">Nucleus</keyword>
<dbReference type="InterPro" id="IPR004583">
    <property type="entry name" value="DNA_repair_Rad4"/>
</dbReference>
<keyword evidence="11" id="KW-1185">Reference proteome</keyword>
<dbReference type="SMART" id="SM01030">
    <property type="entry name" value="BHD_1"/>
    <property type="match status" value="1"/>
</dbReference>
<organism evidence="10 11">
    <name type="scientific">Vitis vinifera</name>
    <name type="common">Grape</name>
    <dbReference type="NCBI Taxonomy" id="29760"/>
    <lineage>
        <taxon>Eukaryota</taxon>
        <taxon>Viridiplantae</taxon>
        <taxon>Streptophyta</taxon>
        <taxon>Embryophyta</taxon>
        <taxon>Tracheophyta</taxon>
        <taxon>Spermatophyta</taxon>
        <taxon>Magnoliopsida</taxon>
        <taxon>eudicotyledons</taxon>
        <taxon>Gunneridae</taxon>
        <taxon>Pentapetalae</taxon>
        <taxon>rosids</taxon>
        <taxon>Vitales</taxon>
        <taxon>Vitaceae</taxon>
        <taxon>Viteae</taxon>
        <taxon>Vitis</taxon>
    </lineage>
</organism>
<name>A0ABY9D7M9_VITVI</name>
<dbReference type="InterPro" id="IPR018328">
    <property type="entry name" value="Rad4_beta-hairpin_dom3"/>
</dbReference>
<dbReference type="SUPFAM" id="SSF54001">
    <property type="entry name" value="Cysteine proteinases"/>
    <property type="match status" value="1"/>
</dbReference>
<dbReference type="EMBL" id="CP126661">
    <property type="protein sequence ID" value="WKA03565.1"/>
    <property type="molecule type" value="Genomic_DNA"/>
</dbReference>
<dbReference type="Pfam" id="PF10405">
    <property type="entry name" value="BHD_3"/>
    <property type="match status" value="1"/>
</dbReference>
<evidence type="ECO:0000313" key="11">
    <source>
        <dbReference type="Proteomes" id="UP001227230"/>
    </source>
</evidence>
<dbReference type="PANTHER" id="PTHR12135">
    <property type="entry name" value="DNA REPAIR PROTEIN XP-C / RAD4"/>
    <property type="match status" value="1"/>
</dbReference>
<evidence type="ECO:0000256" key="2">
    <source>
        <dbReference type="ARBA" id="ARBA00009525"/>
    </source>
</evidence>
<evidence type="ECO:0000259" key="7">
    <source>
        <dbReference type="SMART" id="SM01030"/>
    </source>
</evidence>
<dbReference type="Pfam" id="PF10403">
    <property type="entry name" value="BHD_1"/>
    <property type="match status" value="1"/>
</dbReference>
<evidence type="ECO:0000256" key="4">
    <source>
        <dbReference type="ARBA" id="ARBA00023204"/>
    </source>
</evidence>
<keyword evidence="4" id="KW-0234">DNA repair</keyword>
<evidence type="ECO:0000256" key="3">
    <source>
        <dbReference type="ARBA" id="ARBA00022763"/>
    </source>
</evidence>
<evidence type="ECO:0008006" key="12">
    <source>
        <dbReference type="Google" id="ProtNLM"/>
    </source>
</evidence>
<dbReference type="InterPro" id="IPR038765">
    <property type="entry name" value="Papain-like_cys_pep_sf"/>
</dbReference>
<feature type="domain" description="Rad4 beta-hairpin" evidence="9">
    <location>
        <begin position="750"/>
        <end position="824"/>
    </location>
</feature>
<evidence type="ECO:0000256" key="5">
    <source>
        <dbReference type="ARBA" id="ARBA00023242"/>
    </source>
</evidence>
<feature type="domain" description="Rad4 beta-hairpin" evidence="7">
    <location>
        <begin position="627"/>
        <end position="678"/>
    </location>
</feature>
<evidence type="ECO:0000256" key="1">
    <source>
        <dbReference type="ARBA" id="ARBA00004123"/>
    </source>
</evidence>
<comment type="subcellular location">
    <subcellularLocation>
        <location evidence="1">Nucleus</location>
    </subcellularLocation>
</comment>
<evidence type="ECO:0000259" key="8">
    <source>
        <dbReference type="SMART" id="SM01031"/>
    </source>
</evidence>
<gene>
    <name evidence="10" type="ORF">VitviT2T_021667</name>
</gene>
<protein>
    <recommendedName>
        <fullName evidence="12">DNA repair protein RAD4</fullName>
    </recommendedName>
</protein>
<feature type="domain" description="Rad4 beta-hairpin" evidence="8">
    <location>
        <begin position="680"/>
        <end position="743"/>
    </location>
</feature>
<feature type="compositionally biased region" description="Basic residues" evidence="6">
    <location>
        <begin position="1"/>
        <end position="11"/>
    </location>
</feature>
<dbReference type="InterPro" id="IPR018325">
    <property type="entry name" value="Rad4/PNGase_transGLS-fold"/>
</dbReference>
<dbReference type="InterPro" id="IPR018326">
    <property type="entry name" value="Rad4_beta-hairpin_dom1"/>
</dbReference>
<dbReference type="Proteomes" id="UP001227230">
    <property type="component" value="Chromosome 14"/>
</dbReference>
<reference evidence="10 11" key="1">
    <citation type="journal article" date="2023" name="Hortic Res">
        <title>The complete reference genome for grapevine (Vitis vinifera L.) genetics and breeding.</title>
        <authorList>
            <person name="Shi X."/>
            <person name="Cao S."/>
            <person name="Wang X."/>
            <person name="Huang S."/>
            <person name="Wang Y."/>
            <person name="Liu Z."/>
            <person name="Liu W."/>
            <person name="Leng X."/>
            <person name="Peng Y."/>
            <person name="Wang N."/>
            <person name="Wang Y."/>
            <person name="Ma Z."/>
            <person name="Xu X."/>
            <person name="Zhang F."/>
            <person name="Xue H."/>
            <person name="Zhong H."/>
            <person name="Wang Y."/>
            <person name="Zhang K."/>
            <person name="Velt A."/>
            <person name="Avia K."/>
            <person name="Holtgrawe D."/>
            <person name="Grimplet J."/>
            <person name="Matus J.T."/>
            <person name="Ware D."/>
            <person name="Wu X."/>
            <person name="Wang H."/>
            <person name="Liu C."/>
            <person name="Fang Y."/>
            <person name="Rustenholz C."/>
            <person name="Cheng Z."/>
            <person name="Xiao H."/>
            <person name="Zhou Y."/>
        </authorList>
    </citation>
    <scope>NUCLEOTIDE SEQUENCE [LARGE SCALE GENOMIC DNA]</scope>
    <source>
        <strain evidence="11">cv. Pinot noir / PN40024</strain>
        <tissue evidence="10">Leaf</tissue>
    </source>
</reference>
<dbReference type="PANTHER" id="PTHR12135:SF0">
    <property type="entry name" value="DNA REPAIR PROTEIN COMPLEMENTING XP-C CELLS"/>
    <property type="match status" value="1"/>
</dbReference>
<feature type="region of interest" description="Disordered" evidence="6">
    <location>
        <begin position="104"/>
        <end position="140"/>
    </location>
</feature>
<feature type="region of interest" description="Disordered" evidence="6">
    <location>
        <begin position="359"/>
        <end position="378"/>
    </location>
</feature>
<dbReference type="Pfam" id="PF03835">
    <property type="entry name" value="Rad4"/>
    <property type="match status" value="1"/>
</dbReference>
<dbReference type="Gene3D" id="2.20.20.110">
    <property type="entry name" value="Rad4, beta-hairpin domain BHD1"/>
    <property type="match status" value="1"/>
</dbReference>
<evidence type="ECO:0000256" key="6">
    <source>
        <dbReference type="SAM" id="MobiDB-lite"/>
    </source>
</evidence>
<keyword evidence="3" id="KW-0227">DNA damage</keyword>
<dbReference type="SMART" id="SM01032">
    <property type="entry name" value="BHD_3"/>
    <property type="match status" value="1"/>
</dbReference>
<dbReference type="Gene3D" id="3.90.260.10">
    <property type="entry name" value="Transglutaminase-like"/>
    <property type="match status" value="1"/>
</dbReference>
<sequence>MRTRNQCKQKNHSSDNSDAAKALNDESGTLAEISREAVGKLLRRANPRRSSGIRKLDSCSQQCESTGLIGSKRSEILDTGGRVTWNALDSEGCGRSAIGRSTLEKEVDEKSSQDTYLNSGEDINESDWEEGSIPTLDSVDNHQNAGIKEVTIELSGLLDSSQQKPIRRASAEDKELAELVHKVHLLCLLARGRLIDSACNDPLVQASLLSLLPADLLKISEIPRLTANAFTLLVRWFHDNFRVRSPSSVERPLHSSLAFALEAHEGTPEEVAALSVALFRALNLTTRFVSILDVAPLKPGADKSESAIQNANRASGGIFDNSTLMVARKNQVSSSPVKSSSCHVKGNVCEPSQNNACTNKDLKSTRKTAQSTDSPISDQLNDRMLDSLACKEQFAISEDCITDKPEGSKRKGDLEFKMQLEMALSATAVGINESNGGSNVKELFSESSSFSSPLKRVKRIKIEEYPTPSQGISTAVGSRKIGAPLYWAEVFCTGENLTGKWVHIDAINAIIDGEEKVEAAAAACKTSLRYVVAFSGNGAKDVTRRYCMKWYRIASQRINSAWWDAVLAPLKELEAGAVGDHVTCPGKLGVEVLKENVKKVRAESSDRNAFVATRDSLEDMELETRALTEPLPTNQQAYKNHQLYAMERWLTKYQILHPKGPVLGFCSGHPVYPRTCVQTLKTKQRWLREGLQVKADEHPTKVLKCSSKLSKVQALEAVDYGDADPGGTIALYGRWQMEPLCLPCAVNGIVPKNEWGQVDVWSEKCLPPGTVHLRVPRVVPIAKKLEIDFAPAMVGFEFRNGRSIPVFDGIVVCAEFKDTILEVYADEEERRQAEEKRGIEAHAVSRWYQLLSSIVIRQRLNNSYGNGLLSDTSNGIKKVNNRSSWQVEGRDNDRQFLECQQGYVEDTNLDPPSMVFREDHEHVFIAEEGFDEENLVRTKRCGCGFSIQVEEL</sequence>
<feature type="region of interest" description="Disordered" evidence="6">
    <location>
        <begin position="1"/>
        <end position="26"/>
    </location>
</feature>
<feature type="compositionally biased region" description="Polar residues" evidence="6">
    <location>
        <begin position="367"/>
        <end position="378"/>
    </location>
</feature>
<evidence type="ECO:0000313" key="10">
    <source>
        <dbReference type="EMBL" id="WKA03565.1"/>
    </source>
</evidence>
<dbReference type="Gene3D" id="3.30.70.2460">
    <property type="entry name" value="Rad4, beta-hairpin domain BHD3"/>
    <property type="match status" value="1"/>
</dbReference>
<accession>A0ABY9D7M9</accession>
<dbReference type="InterPro" id="IPR036985">
    <property type="entry name" value="Transglutaminase-like_sf"/>
</dbReference>
<dbReference type="InterPro" id="IPR042488">
    <property type="entry name" value="Rad4_BHD3_sf"/>
</dbReference>
<dbReference type="InterPro" id="IPR018327">
    <property type="entry name" value="BHD_2"/>
</dbReference>
<comment type="similarity">
    <text evidence="2">Belongs to the XPC family.</text>
</comment>
<evidence type="ECO:0000259" key="9">
    <source>
        <dbReference type="SMART" id="SM01032"/>
    </source>
</evidence>